<dbReference type="InterPro" id="IPR017853">
    <property type="entry name" value="GH"/>
</dbReference>
<comment type="catalytic activity">
    <reaction evidence="1">
        <text>Hydrolysis of terminal, non-reducing beta-D-mannose residues in beta-D-mannosides.</text>
        <dbReference type="EC" id="3.2.1.25"/>
    </reaction>
</comment>
<dbReference type="InterPro" id="IPR036156">
    <property type="entry name" value="Beta-gal/glucu_dom_sf"/>
</dbReference>
<feature type="domain" description="Beta-mannosidase-like galactose-binding" evidence="9">
    <location>
        <begin position="30"/>
        <end position="196"/>
    </location>
</feature>
<dbReference type="PANTHER" id="PTHR43730:SF1">
    <property type="entry name" value="BETA-MANNOSIDASE"/>
    <property type="match status" value="1"/>
</dbReference>
<evidence type="ECO:0000256" key="3">
    <source>
        <dbReference type="ARBA" id="ARBA00012754"/>
    </source>
</evidence>
<keyword evidence="4" id="KW-0378">Hydrolase</keyword>
<dbReference type="OrthoDB" id="9758603at2"/>
<dbReference type="InterPro" id="IPR054593">
    <property type="entry name" value="Beta-mannosidase-like_N2"/>
</dbReference>
<name>A0A4Q7LG34_9BURK</name>
<evidence type="ECO:0000313" key="11">
    <source>
        <dbReference type="Proteomes" id="UP000293433"/>
    </source>
</evidence>
<keyword evidence="5" id="KW-0325">Glycoprotein</keyword>
<dbReference type="InterPro" id="IPR013783">
    <property type="entry name" value="Ig-like_fold"/>
</dbReference>
<dbReference type="Pfam" id="PF17753">
    <property type="entry name" value="Ig_mannosidase"/>
    <property type="match status" value="1"/>
</dbReference>
<dbReference type="InterPro" id="IPR008979">
    <property type="entry name" value="Galactose-bd-like_sf"/>
</dbReference>
<proteinExistence type="inferred from homology"/>
<evidence type="ECO:0000256" key="4">
    <source>
        <dbReference type="ARBA" id="ARBA00022801"/>
    </source>
</evidence>
<dbReference type="GO" id="GO:0004567">
    <property type="term" value="F:beta-mannosidase activity"/>
    <property type="evidence" value="ECO:0007669"/>
    <property type="project" value="UniProtKB-EC"/>
</dbReference>
<dbReference type="Gene3D" id="2.60.120.260">
    <property type="entry name" value="Galactose-binding domain-like"/>
    <property type="match status" value="1"/>
</dbReference>
<dbReference type="PANTHER" id="PTHR43730">
    <property type="entry name" value="BETA-MANNOSIDASE"/>
    <property type="match status" value="1"/>
</dbReference>
<dbReference type="AlphaFoldDB" id="A0A4Q7LG34"/>
<dbReference type="EMBL" id="SGWV01000011">
    <property type="protein sequence ID" value="RZS52169.1"/>
    <property type="molecule type" value="Genomic_DNA"/>
</dbReference>
<accession>A0A4Q7LG34</accession>
<comment type="similarity">
    <text evidence="2">Belongs to the glycosyl hydrolase 2 family.</text>
</comment>
<gene>
    <name evidence="10" type="ORF">EV685_3359</name>
</gene>
<keyword evidence="6" id="KW-0326">Glycosidase</keyword>
<dbReference type="SUPFAM" id="SSF49303">
    <property type="entry name" value="beta-Galactosidase/glucuronidase domain"/>
    <property type="match status" value="2"/>
</dbReference>
<dbReference type="SUPFAM" id="SSF51445">
    <property type="entry name" value="(Trans)glycosidases"/>
    <property type="match status" value="1"/>
</dbReference>
<dbReference type="Gene3D" id="2.60.40.10">
    <property type="entry name" value="Immunoglobulins"/>
    <property type="match status" value="2"/>
</dbReference>
<dbReference type="InterPro" id="IPR006102">
    <property type="entry name" value="Ig-like_GH2"/>
</dbReference>
<evidence type="ECO:0000259" key="8">
    <source>
        <dbReference type="Pfam" id="PF17753"/>
    </source>
</evidence>
<evidence type="ECO:0000256" key="6">
    <source>
        <dbReference type="ARBA" id="ARBA00023295"/>
    </source>
</evidence>
<keyword evidence="11" id="KW-1185">Reference proteome</keyword>
<organism evidence="10 11">
    <name type="scientific">Sphaerotilus mobilis</name>
    <dbReference type="NCBI Taxonomy" id="47994"/>
    <lineage>
        <taxon>Bacteria</taxon>
        <taxon>Pseudomonadati</taxon>
        <taxon>Pseudomonadota</taxon>
        <taxon>Betaproteobacteria</taxon>
        <taxon>Burkholderiales</taxon>
        <taxon>Sphaerotilaceae</taxon>
        <taxon>Sphaerotilus</taxon>
    </lineage>
</organism>
<dbReference type="SUPFAM" id="SSF49785">
    <property type="entry name" value="Galactose-binding domain-like"/>
    <property type="match status" value="1"/>
</dbReference>
<feature type="domain" description="Glycoside hydrolase family 2 immunoglobulin-like beta-sandwich" evidence="7">
    <location>
        <begin position="217"/>
        <end position="309"/>
    </location>
</feature>
<dbReference type="InterPro" id="IPR050887">
    <property type="entry name" value="Beta-mannosidase_GH2"/>
</dbReference>
<evidence type="ECO:0000259" key="7">
    <source>
        <dbReference type="Pfam" id="PF00703"/>
    </source>
</evidence>
<dbReference type="GO" id="GO:0005975">
    <property type="term" value="P:carbohydrate metabolic process"/>
    <property type="evidence" value="ECO:0007669"/>
    <property type="project" value="InterPro"/>
</dbReference>
<reference evidence="10 11" key="1">
    <citation type="submission" date="2019-02" db="EMBL/GenBank/DDBJ databases">
        <title>Genomic Encyclopedia of Type Strains, Phase IV (KMG-IV): sequencing the most valuable type-strain genomes for metagenomic binning, comparative biology and taxonomic classification.</title>
        <authorList>
            <person name="Goeker M."/>
        </authorList>
    </citation>
    <scope>NUCLEOTIDE SEQUENCE [LARGE SCALE GENOMIC DNA]</scope>
    <source>
        <strain evidence="10 11">DSM 10617</strain>
    </source>
</reference>
<comment type="caution">
    <text evidence="10">The sequence shown here is derived from an EMBL/GenBank/DDBJ whole genome shotgun (WGS) entry which is preliminary data.</text>
</comment>
<evidence type="ECO:0000256" key="5">
    <source>
        <dbReference type="ARBA" id="ARBA00023180"/>
    </source>
</evidence>
<protein>
    <recommendedName>
        <fullName evidence="3">beta-mannosidase</fullName>
        <ecNumber evidence="3">3.2.1.25</ecNumber>
    </recommendedName>
</protein>
<dbReference type="Proteomes" id="UP000293433">
    <property type="component" value="Unassembled WGS sequence"/>
</dbReference>
<dbReference type="Pfam" id="PF00703">
    <property type="entry name" value="Glyco_hydro_2"/>
    <property type="match status" value="1"/>
</dbReference>
<feature type="domain" description="Beta-mannosidase Ig-fold" evidence="8">
    <location>
        <begin position="767"/>
        <end position="833"/>
    </location>
</feature>
<evidence type="ECO:0000259" key="9">
    <source>
        <dbReference type="Pfam" id="PF22666"/>
    </source>
</evidence>
<evidence type="ECO:0000313" key="10">
    <source>
        <dbReference type="EMBL" id="RZS52169.1"/>
    </source>
</evidence>
<dbReference type="RefSeq" id="WP_130483169.1">
    <property type="nucleotide sequence ID" value="NZ_SGWV01000011.1"/>
</dbReference>
<dbReference type="Pfam" id="PF22666">
    <property type="entry name" value="Glyco_hydro_2_N2"/>
    <property type="match status" value="1"/>
</dbReference>
<dbReference type="EC" id="3.2.1.25" evidence="3"/>
<dbReference type="Gene3D" id="3.20.20.80">
    <property type="entry name" value="Glycosidases"/>
    <property type="match status" value="1"/>
</dbReference>
<dbReference type="InterPro" id="IPR041625">
    <property type="entry name" value="Beta-mannosidase_Ig"/>
</dbReference>
<sequence>MHDQASPSIARCLHQGWQLREVDPAQDLATQAASGEGWIAAQVPGTVYRDLQDAGRIPDPYIARHEAEVQWVAERDWLWRLDFQVDASEVRRHMALCFDGLDTIAQVWLDGRLIARSENMFVPLQVDLDPARDLTPGPHRLLIRCDSALNHGRMLQARLGTRPLWNGDSSRLYVRKAPYHYGWDWGPTLLTAGPWKPVRLQADDVRLVSLHSPVWLADDLGRARIDVALELAGMLDGIEVEHVLVDADGAEVARQRSPASGSHQAGLAIAQPRLWWPAGQGGQPLYTLTTRLWRGEVELRREQRRIGLRRIRLVQEPVAGEAGLSFYFEVNGRAFFCGGANWIPDDLLLERVSPARYRDRVLTAVDGGHTMLRVWGGGIYEDEAFYDACDELGVLVWQDFLFACGLYPAHDAYLASVEAEARAAITRLRHRASLAIWCGNNEDYTLAESVGAHGPGSDTVRFEARRIYEQLLPTLCAELDPLRPYWPGSPYTPGVDGLQNSQDKTAGDRHSWEVWHQLMLPYQRYAEVGARFVSEFGLQSHPSLAVLHAAIPDEAERRPGSRTLQWHNKASSVVGADGHRRLAVYLADNLPPVTTLAAEVQATQFIQAEAMRHAYEAFRRRWQRPGARACGGALVWQLNDCWPVSSWAIVDSAGQRKPAWHVIRRALAPLACAVRRDAAGVSAWAMSSLDVEIEVQATWVIQRLNGLPLGEHDELVRLAPNGTTELSPPKRWCDGLDVPLIAGLRLNHAGHEVGATSWPEPLRWHTLRDPHVEVVQSSDGFVTVSASRPAKGIWLDAPGATFADNFIDLLAGESREIRVEGPIDDLRVVSLFDLQAAA</sequence>
<evidence type="ECO:0000256" key="1">
    <source>
        <dbReference type="ARBA" id="ARBA00000829"/>
    </source>
</evidence>
<dbReference type="FunFam" id="3.20.20.80:FF:000050">
    <property type="entry name" value="Beta-mannosidase B"/>
    <property type="match status" value="1"/>
</dbReference>
<dbReference type="GO" id="GO:0006516">
    <property type="term" value="P:glycoprotein catabolic process"/>
    <property type="evidence" value="ECO:0007669"/>
    <property type="project" value="TreeGrafter"/>
</dbReference>
<evidence type="ECO:0000256" key="2">
    <source>
        <dbReference type="ARBA" id="ARBA00007401"/>
    </source>
</evidence>